<keyword evidence="9" id="KW-0902">Two-component regulatory system</keyword>
<feature type="compositionally biased region" description="Pro residues" evidence="11">
    <location>
        <begin position="12"/>
        <end position="23"/>
    </location>
</feature>
<dbReference type="SMART" id="SM00388">
    <property type="entry name" value="HisKA"/>
    <property type="match status" value="1"/>
</dbReference>
<dbReference type="InterPro" id="IPR036097">
    <property type="entry name" value="HisK_dim/P_sf"/>
</dbReference>
<dbReference type="InterPro" id="IPR005467">
    <property type="entry name" value="His_kinase_dom"/>
</dbReference>
<evidence type="ECO:0000256" key="9">
    <source>
        <dbReference type="ARBA" id="ARBA00023012"/>
    </source>
</evidence>
<evidence type="ECO:0000256" key="6">
    <source>
        <dbReference type="ARBA" id="ARBA00022692"/>
    </source>
</evidence>
<feature type="transmembrane region" description="Helical" evidence="12">
    <location>
        <begin position="46"/>
        <end position="68"/>
    </location>
</feature>
<keyword evidence="5" id="KW-0808">Transferase</keyword>
<dbReference type="CDD" id="cd00075">
    <property type="entry name" value="HATPase"/>
    <property type="match status" value="1"/>
</dbReference>
<dbReference type="Proteomes" id="UP000295371">
    <property type="component" value="Unassembled WGS sequence"/>
</dbReference>
<dbReference type="GO" id="GO:0005886">
    <property type="term" value="C:plasma membrane"/>
    <property type="evidence" value="ECO:0007669"/>
    <property type="project" value="UniProtKB-SubCell"/>
</dbReference>
<evidence type="ECO:0000313" key="16">
    <source>
        <dbReference type="Proteomes" id="UP000295371"/>
    </source>
</evidence>
<organism evidence="15 16">
    <name type="scientific">Naumannella halotolerans</name>
    <dbReference type="NCBI Taxonomy" id="993414"/>
    <lineage>
        <taxon>Bacteria</taxon>
        <taxon>Bacillati</taxon>
        <taxon>Actinomycetota</taxon>
        <taxon>Actinomycetes</taxon>
        <taxon>Propionibacteriales</taxon>
        <taxon>Propionibacteriaceae</taxon>
        <taxon>Naumannella</taxon>
    </lineage>
</organism>
<dbReference type="CDD" id="cd06225">
    <property type="entry name" value="HAMP"/>
    <property type="match status" value="1"/>
</dbReference>
<dbReference type="Pfam" id="PF02518">
    <property type="entry name" value="HATPase_c"/>
    <property type="match status" value="1"/>
</dbReference>
<evidence type="ECO:0000256" key="5">
    <source>
        <dbReference type="ARBA" id="ARBA00022679"/>
    </source>
</evidence>
<accession>A0A4R7JC06</accession>
<dbReference type="Pfam" id="PF00512">
    <property type="entry name" value="HisKA"/>
    <property type="match status" value="1"/>
</dbReference>
<dbReference type="RefSeq" id="WP_133754904.1">
    <property type="nucleotide sequence ID" value="NZ_CP171129.1"/>
</dbReference>
<evidence type="ECO:0000259" key="13">
    <source>
        <dbReference type="PROSITE" id="PS50109"/>
    </source>
</evidence>
<name>A0A4R7JC06_9ACTN</name>
<keyword evidence="6 12" id="KW-0812">Transmembrane</keyword>
<evidence type="ECO:0000256" key="10">
    <source>
        <dbReference type="ARBA" id="ARBA00023136"/>
    </source>
</evidence>
<dbReference type="InterPro" id="IPR003661">
    <property type="entry name" value="HisK_dim/P_dom"/>
</dbReference>
<dbReference type="Gene3D" id="1.10.287.130">
    <property type="match status" value="1"/>
</dbReference>
<keyword evidence="4" id="KW-0597">Phosphoprotein</keyword>
<evidence type="ECO:0000256" key="2">
    <source>
        <dbReference type="ARBA" id="ARBA00004236"/>
    </source>
</evidence>
<protein>
    <recommendedName>
        <fullName evidence="3">histidine kinase</fullName>
        <ecNumber evidence="3">2.7.13.3</ecNumber>
    </recommendedName>
</protein>
<feature type="transmembrane region" description="Helical" evidence="12">
    <location>
        <begin position="194"/>
        <end position="216"/>
    </location>
</feature>
<dbReference type="GO" id="GO:0000155">
    <property type="term" value="F:phosphorelay sensor kinase activity"/>
    <property type="evidence" value="ECO:0007669"/>
    <property type="project" value="InterPro"/>
</dbReference>
<dbReference type="SUPFAM" id="SSF47384">
    <property type="entry name" value="Homodimeric domain of signal transducing histidine kinase"/>
    <property type="match status" value="1"/>
</dbReference>
<keyword evidence="16" id="KW-1185">Reference proteome</keyword>
<evidence type="ECO:0000256" key="1">
    <source>
        <dbReference type="ARBA" id="ARBA00000085"/>
    </source>
</evidence>
<dbReference type="Gene3D" id="3.30.565.10">
    <property type="entry name" value="Histidine kinase-like ATPase, C-terminal domain"/>
    <property type="match status" value="1"/>
</dbReference>
<dbReference type="PANTHER" id="PTHR45436:SF5">
    <property type="entry name" value="SENSOR HISTIDINE KINASE TRCS"/>
    <property type="match status" value="1"/>
</dbReference>
<evidence type="ECO:0000313" key="15">
    <source>
        <dbReference type="EMBL" id="TDT34546.1"/>
    </source>
</evidence>
<dbReference type="SUPFAM" id="SSF55874">
    <property type="entry name" value="ATPase domain of HSP90 chaperone/DNA topoisomerase II/histidine kinase"/>
    <property type="match status" value="1"/>
</dbReference>
<keyword evidence="10 12" id="KW-0472">Membrane</keyword>
<dbReference type="InterPro" id="IPR036890">
    <property type="entry name" value="HATPase_C_sf"/>
</dbReference>
<sequence>MTVDKPVGFRPPDQPEPVEPPVPVTTEPGEERPPHPFAPGSMGRSLLLRVLLIVTVATTAVAAISLLVTQQLLLTSLDERVRSLAISQAQGPPLNPMQDRSEQIFRGQPLGTILIAPDRSGTMVVGLLGANGTQSETDQAELTEAAKEMQALPADGQARSVRLSYGDYRVVGIPRPSGGEVIVGQPMEGINSTIVNLMLIGMAVCVVAIVAAAISVRASMSRALQPLSRLAGTAKQVSRQELATGEVDLSARVPATDADPSTDVGQVGYAFNHMLDNVAGALAARHASETKLRQFVADASHELRNPLAAIRGYAELLQRDSADFNAPTQHAIRRISSESARMSSLVEDMLLLARLDSDPTLDLQPVDASEIVINAISDAQVAGPDHNWRVSLPDEPVQVLADRFRLHQVVANLLANARTHTPPGTSVVAGVSTEGDQAVISVTDDGPGFPQALQSTAFERFARGDSSRARTNSAGNEGTGLGLSIVAAVMAAHRGYASIDSEPGHTTVKLYLDLSRD</sequence>
<dbReference type="PROSITE" id="PS50109">
    <property type="entry name" value="HIS_KIN"/>
    <property type="match status" value="1"/>
</dbReference>
<proteinExistence type="predicted"/>
<dbReference type="PRINTS" id="PR00344">
    <property type="entry name" value="BCTRLSENSOR"/>
</dbReference>
<keyword evidence="7 15" id="KW-0418">Kinase</keyword>
<reference evidence="15 16" key="1">
    <citation type="submission" date="2019-03" db="EMBL/GenBank/DDBJ databases">
        <title>Genomic Encyclopedia of Archaeal and Bacterial Type Strains, Phase II (KMG-II): from individual species to whole genera.</title>
        <authorList>
            <person name="Goeker M."/>
        </authorList>
    </citation>
    <scope>NUCLEOTIDE SEQUENCE [LARGE SCALE GENOMIC DNA]</scope>
    <source>
        <strain evidence="15 16">DSM 24323</strain>
    </source>
</reference>
<dbReference type="InterPro" id="IPR003594">
    <property type="entry name" value="HATPase_dom"/>
</dbReference>
<comment type="subcellular location">
    <subcellularLocation>
        <location evidence="2">Cell membrane</location>
    </subcellularLocation>
</comment>
<evidence type="ECO:0000256" key="8">
    <source>
        <dbReference type="ARBA" id="ARBA00022989"/>
    </source>
</evidence>
<dbReference type="PANTHER" id="PTHR45436">
    <property type="entry name" value="SENSOR HISTIDINE KINASE YKOH"/>
    <property type="match status" value="1"/>
</dbReference>
<evidence type="ECO:0000256" key="7">
    <source>
        <dbReference type="ARBA" id="ARBA00022777"/>
    </source>
</evidence>
<dbReference type="InterPro" id="IPR004358">
    <property type="entry name" value="Sig_transdc_His_kin-like_C"/>
</dbReference>
<evidence type="ECO:0000256" key="11">
    <source>
        <dbReference type="SAM" id="MobiDB-lite"/>
    </source>
</evidence>
<feature type="domain" description="Histidine kinase" evidence="13">
    <location>
        <begin position="298"/>
        <end position="516"/>
    </location>
</feature>
<keyword evidence="8 12" id="KW-1133">Transmembrane helix</keyword>
<evidence type="ECO:0000256" key="4">
    <source>
        <dbReference type="ARBA" id="ARBA00022553"/>
    </source>
</evidence>
<dbReference type="PROSITE" id="PS50885">
    <property type="entry name" value="HAMP"/>
    <property type="match status" value="1"/>
</dbReference>
<dbReference type="AlphaFoldDB" id="A0A4R7JC06"/>
<dbReference type="FunFam" id="1.10.287.130:FF:000001">
    <property type="entry name" value="Two-component sensor histidine kinase"/>
    <property type="match status" value="1"/>
</dbReference>
<dbReference type="Gene3D" id="6.10.340.10">
    <property type="match status" value="1"/>
</dbReference>
<dbReference type="InterPro" id="IPR050428">
    <property type="entry name" value="TCS_sensor_his_kinase"/>
</dbReference>
<dbReference type="InterPro" id="IPR003660">
    <property type="entry name" value="HAMP_dom"/>
</dbReference>
<dbReference type="SMART" id="SM00304">
    <property type="entry name" value="HAMP"/>
    <property type="match status" value="1"/>
</dbReference>
<evidence type="ECO:0000259" key="14">
    <source>
        <dbReference type="PROSITE" id="PS50885"/>
    </source>
</evidence>
<dbReference type="EC" id="2.7.13.3" evidence="3"/>
<comment type="catalytic activity">
    <reaction evidence="1">
        <text>ATP + protein L-histidine = ADP + protein N-phospho-L-histidine.</text>
        <dbReference type="EC" id="2.7.13.3"/>
    </reaction>
</comment>
<evidence type="ECO:0000256" key="12">
    <source>
        <dbReference type="SAM" id="Phobius"/>
    </source>
</evidence>
<dbReference type="SMART" id="SM00387">
    <property type="entry name" value="HATPase_c"/>
    <property type="match status" value="1"/>
</dbReference>
<dbReference type="OrthoDB" id="9786919at2"/>
<gene>
    <name evidence="15" type="ORF">CLV29_2218</name>
</gene>
<comment type="caution">
    <text evidence="15">The sequence shown here is derived from an EMBL/GenBank/DDBJ whole genome shotgun (WGS) entry which is preliminary data.</text>
</comment>
<evidence type="ECO:0000256" key="3">
    <source>
        <dbReference type="ARBA" id="ARBA00012438"/>
    </source>
</evidence>
<dbReference type="CDD" id="cd00082">
    <property type="entry name" value="HisKA"/>
    <property type="match status" value="1"/>
</dbReference>
<feature type="domain" description="HAMP" evidence="14">
    <location>
        <begin position="221"/>
        <end position="283"/>
    </location>
</feature>
<feature type="region of interest" description="Disordered" evidence="11">
    <location>
        <begin position="1"/>
        <end position="40"/>
    </location>
</feature>
<dbReference type="EMBL" id="SOAW01000001">
    <property type="protein sequence ID" value="TDT34546.1"/>
    <property type="molecule type" value="Genomic_DNA"/>
</dbReference>